<feature type="binding site" evidence="11">
    <location>
        <position position="115"/>
    </location>
    <ligand>
        <name>Mn(2+)</name>
        <dbReference type="ChEBI" id="CHEBI:29035"/>
    </ligand>
</feature>
<feature type="binding site" evidence="10">
    <location>
        <position position="110"/>
    </location>
    <ligand>
        <name>oxalate</name>
        <dbReference type="ChEBI" id="CHEBI:30623"/>
    </ligand>
</feature>
<evidence type="ECO:0000256" key="7">
    <source>
        <dbReference type="ARBA" id="ARBA00023157"/>
    </source>
</evidence>
<feature type="binding site" evidence="11">
    <location>
        <position position="108"/>
    </location>
    <ligand>
        <name>Mn(2+)</name>
        <dbReference type="ChEBI" id="CHEBI:29035"/>
    </ligand>
</feature>
<keyword evidence="4 13" id="KW-0052">Apoplast</keyword>
<keyword evidence="8" id="KW-0325">Glycoprotein</keyword>
<feature type="signal peptide" evidence="13">
    <location>
        <begin position="1"/>
        <end position="21"/>
    </location>
</feature>
<evidence type="ECO:0000313" key="15">
    <source>
        <dbReference type="EMBL" id="KAJ8758753.1"/>
    </source>
</evidence>
<dbReference type="CDD" id="cd02241">
    <property type="entry name" value="cupin_OxOx"/>
    <property type="match status" value="1"/>
</dbReference>
<dbReference type="InterPro" id="IPR006045">
    <property type="entry name" value="Cupin_1"/>
</dbReference>
<feature type="domain" description="Cupin type-1" evidence="14">
    <location>
        <begin position="60"/>
        <end position="210"/>
    </location>
</feature>
<dbReference type="PANTHER" id="PTHR31238">
    <property type="entry name" value="GERMIN-LIKE PROTEIN SUBFAMILY 3 MEMBER 3"/>
    <property type="match status" value="1"/>
</dbReference>
<evidence type="ECO:0000256" key="5">
    <source>
        <dbReference type="ARBA" id="ARBA00022525"/>
    </source>
</evidence>
<keyword evidence="6 10" id="KW-0479">Metal-binding</keyword>
<keyword evidence="9 10" id="KW-0464">Manganese</keyword>
<dbReference type="PRINTS" id="PR00325">
    <property type="entry name" value="GERMIN"/>
</dbReference>
<dbReference type="Pfam" id="PF00190">
    <property type="entry name" value="Cupin_1"/>
    <property type="match status" value="1"/>
</dbReference>
<proteinExistence type="inferred from homology"/>
<evidence type="ECO:0000256" key="11">
    <source>
        <dbReference type="PIRSR" id="PIRSR601929-2"/>
    </source>
</evidence>
<gene>
    <name evidence="15" type="ORF">K2173_000474</name>
</gene>
<comment type="similarity">
    <text evidence="3 13">Belongs to the germin family.</text>
</comment>
<evidence type="ECO:0000256" key="8">
    <source>
        <dbReference type="ARBA" id="ARBA00023180"/>
    </source>
</evidence>
<evidence type="ECO:0000259" key="14">
    <source>
        <dbReference type="SMART" id="SM00835"/>
    </source>
</evidence>
<dbReference type="InterPro" id="IPR014710">
    <property type="entry name" value="RmlC-like_jellyroll"/>
</dbReference>
<dbReference type="GO" id="GO:0048046">
    <property type="term" value="C:apoplast"/>
    <property type="evidence" value="ECO:0007669"/>
    <property type="project" value="UniProtKB-SubCell"/>
</dbReference>
<dbReference type="FunFam" id="2.60.120.10:FF:000005">
    <property type="entry name" value="Germin-like protein subfamily 1 member 8"/>
    <property type="match status" value="1"/>
</dbReference>
<feature type="binding site" evidence="11">
    <location>
        <position position="110"/>
    </location>
    <ligand>
        <name>Mn(2+)</name>
        <dbReference type="ChEBI" id="CHEBI:29035"/>
    </ligand>
</feature>
<comment type="function">
    <text evidence="1">May play a role in plant defense. Probably has no oxalate oxidase activity even if the active site is conserved.</text>
</comment>
<feature type="disulfide bond" evidence="12">
    <location>
        <begin position="31"/>
        <end position="46"/>
    </location>
</feature>
<keyword evidence="13" id="KW-0732">Signal</keyword>
<dbReference type="AlphaFoldDB" id="A0AAV8SXB5"/>
<evidence type="ECO:0000313" key="16">
    <source>
        <dbReference type="Proteomes" id="UP001159364"/>
    </source>
</evidence>
<comment type="subcellular location">
    <subcellularLocation>
        <location evidence="2 13">Secreted</location>
        <location evidence="2 13">Extracellular space</location>
        <location evidence="2 13">Apoplast</location>
    </subcellularLocation>
</comment>
<dbReference type="InterPro" id="IPR001929">
    <property type="entry name" value="Germin"/>
</dbReference>
<evidence type="ECO:0000256" key="9">
    <source>
        <dbReference type="ARBA" id="ARBA00023211"/>
    </source>
</evidence>
<evidence type="ECO:0000256" key="1">
    <source>
        <dbReference type="ARBA" id="ARBA00003629"/>
    </source>
</evidence>
<dbReference type="SUPFAM" id="SSF51182">
    <property type="entry name" value="RmlC-like cupins"/>
    <property type="match status" value="1"/>
</dbReference>
<evidence type="ECO:0000256" key="2">
    <source>
        <dbReference type="ARBA" id="ARBA00004271"/>
    </source>
</evidence>
<keyword evidence="7 12" id="KW-1015">Disulfide bond</keyword>
<protein>
    <recommendedName>
        <fullName evidence="13">Germin-like protein</fullName>
    </recommendedName>
</protein>
<evidence type="ECO:0000256" key="12">
    <source>
        <dbReference type="PIRSR" id="PIRSR601929-3"/>
    </source>
</evidence>
<feature type="chain" id="PRO_5043099172" description="Germin-like protein" evidence="13">
    <location>
        <begin position="22"/>
        <end position="216"/>
    </location>
</feature>
<dbReference type="PROSITE" id="PS00725">
    <property type="entry name" value="GERMIN"/>
    <property type="match status" value="1"/>
</dbReference>
<evidence type="ECO:0000256" key="10">
    <source>
        <dbReference type="PIRSR" id="PIRSR601929-1"/>
    </source>
</evidence>
<feature type="binding site" evidence="10">
    <location>
        <position position="115"/>
    </location>
    <ligand>
        <name>oxalate</name>
        <dbReference type="ChEBI" id="CHEBI:30623"/>
    </ligand>
</feature>
<sequence>MATNIFILGFLLFISASIVLASDQSPLQDFCVADEASAVLVNGAACKDPTKVQAEDFFTSGLQLRGNVSNAVGSLVTLVNVARIPGLNTLGISLARIDYAPRGLNPPHFHPRATEIFTVIEGTIEAGFITSNPENRLIKKVLNKGDVFVFPMGLIHFQRNLGNNYAVAKSALSSQNPGIVTIAKAVFGSNPDIPSDILAKAFQLDLNTVNSLQTKF</sequence>
<dbReference type="SMART" id="SM00835">
    <property type="entry name" value="Cupin_1"/>
    <property type="match status" value="1"/>
</dbReference>
<dbReference type="InterPro" id="IPR011051">
    <property type="entry name" value="RmlC_Cupin_sf"/>
</dbReference>
<dbReference type="InterPro" id="IPR019780">
    <property type="entry name" value="Germin_Mn-BS"/>
</dbReference>
<dbReference type="Gene3D" id="2.60.120.10">
    <property type="entry name" value="Jelly Rolls"/>
    <property type="match status" value="1"/>
</dbReference>
<name>A0AAV8SXB5_9ROSI</name>
<evidence type="ECO:0000256" key="3">
    <source>
        <dbReference type="ARBA" id="ARBA00007456"/>
    </source>
</evidence>
<keyword evidence="16" id="KW-1185">Reference proteome</keyword>
<accession>A0AAV8SXB5</accession>
<dbReference type="EMBL" id="JAIWQS010000007">
    <property type="protein sequence ID" value="KAJ8758753.1"/>
    <property type="molecule type" value="Genomic_DNA"/>
</dbReference>
<feature type="binding site" evidence="10">
    <location>
        <position position="105"/>
    </location>
    <ligand>
        <name>oxalate</name>
        <dbReference type="ChEBI" id="CHEBI:30623"/>
    </ligand>
</feature>
<feature type="binding site" evidence="11">
    <location>
        <position position="156"/>
    </location>
    <ligand>
        <name>Mn(2+)</name>
        <dbReference type="ChEBI" id="CHEBI:29035"/>
    </ligand>
</feature>
<dbReference type="Proteomes" id="UP001159364">
    <property type="component" value="Linkage Group LG07"/>
</dbReference>
<evidence type="ECO:0000256" key="13">
    <source>
        <dbReference type="RuleBase" id="RU366015"/>
    </source>
</evidence>
<comment type="caution">
    <text evidence="15">The sequence shown here is derived from an EMBL/GenBank/DDBJ whole genome shotgun (WGS) entry which is preliminary data.</text>
</comment>
<dbReference type="GO" id="GO:0030145">
    <property type="term" value="F:manganese ion binding"/>
    <property type="evidence" value="ECO:0007669"/>
    <property type="project" value="UniProtKB-UniRule"/>
</dbReference>
<evidence type="ECO:0000256" key="6">
    <source>
        <dbReference type="ARBA" id="ARBA00022723"/>
    </source>
</evidence>
<evidence type="ECO:0000256" key="4">
    <source>
        <dbReference type="ARBA" id="ARBA00022523"/>
    </source>
</evidence>
<organism evidence="15 16">
    <name type="scientific">Erythroxylum novogranatense</name>
    <dbReference type="NCBI Taxonomy" id="1862640"/>
    <lineage>
        <taxon>Eukaryota</taxon>
        <taxon>Viridiplantae</taxon>
        <taxon>Streptophyta</taxon>
        <taxon>Embryophyta</taxon>
        <taxon>Tracheophyta</taxon>
        <taxon>Spermatophyta</taxon>
        <taxon>Magnoliopsida</taxon>
        <taxon>eudicotyledons</taxon>
        <taxon>Gunneridae</taxon>
        <taxon>Pentapetalae</taxon>
        <taxon>rosids</taxon>
        <taxon>fabids</taxon>
        <taxon>Malpighiales</taxon>
        <taxon>Erythroxylaceae</taxon>
        <taxon>Erythroxylum</taxon>
    </lineage>
</organism>
<keyword evidence="5 13" id="KW-0964">Secreted</keyword>
<reference evidence="15 16" key="1">
    <citation type="submission" date="2021-09" db="EMBL/GenBank/DDBJ databases">
        <title>Genomic insights and catalytic innovation underlie evolution of tropane alkaloids biosynthesis.</title>
        <authorList>
            <person name="Wang Y.-J."/>
            <person name="Tian T."/>
            <person name="Huang J.-P."/>
            <person name="Huang S.-X."/>
        </authorList>
    </citation>
    <scope>NUCLEOTIDE SEQUENCE [LARGE SCALE GENOMIC DNA]</scope>
    <source>
        <strain evidence="15">KIB-2018</strain>
        <tissue evidence="15">Leaf</tissue>
    </source>
</reference>